<accession>A0ABD3RIR5</accession>
<evidence type="ECO:0000313" key="3">
    <source>
        <dbReference type="EMBL" id="KAL3811611.1"/>
    </source>
</evidence>
<evidence type="ECO:0000259" key="2">
    <source>
        <dbReference type="PROSITE" id="PS50011"/>
    </source>
</evidence>
<sequence>MVLDNDAATTSAAASSTSSYNAPPNIQTRPSAQFITPLTIVRNDIELFNRCSTIAATQIDSAYAMKIDQAREKTKRSFDKSKLLENAEYVLPRFEMKELVLGKVLGKGGFGTVLEINAIYDVAPPQDDGGKDERIVFEIYEFEERKKHRRTPITLGWRLRRSRSHDGYEDSTNNYDRDIQVSKSFNDCIPGEVVGRINSAIHIAADVLTAGAKGVGDALTADYKQLGKRMGQNHNEGLMVYPEQNKNAHWQEQNEHKQSACDDEFHKTNSDCFRPSQKVSRNFSFLSWRDSKAGEEGNDAISQKEMTCSEPANEECRPKALHQDRKVMMQNATCYVVKLISPSIVESDFQTFLQECFNICAFFLITLVLSNHVAAKDFATETHFLSVLNHSHILKLRAVGQGDMFSPGFFLVLDRLHGTLFEKLDTWKTHLQTLEDSIFVWDRVSKLRTLWGERMRVMKDLAGALSYLHDLRIIYRDLKPENCGFDALGNVKLFDFGLAREVHDDDDCGNGTYKLTPNTGSLRYMAPENGNKWPYNFLADSFSFGILLWEVAALERPYNCFAPKEIRDMVMKWGERPKTKDGWSERMVELMTSSWDSNFRKRPKMKVIEATLQKEIDDYLI</sequence>
<dbReference type="PANTHER" id="PTHR44329">
    <property type="entry name" value="SERINE/THREONINE-PROTEIN KINASE TNNI3K-RELATED"/>
    <property type="match status" value="1"/>
</dbReference>
<dbReference type="PROSITE" id="PS50011">
    <property type="entry name" value="PROTEIN_KINASE_DOM"/>
    <property type="match status" value="1"/>
</dbReference>
<evidence type="ECO:0000256" key="1">
    <source>
        <dbReference type="SAM" id="MobiDB-lite"/>
    </source>
</evidence>
<dbReference type="Gene3D" id="1.10.510.10">
    <property type="entry name" value="Transferase(Phosphotransferase) domain 1"/>
    <property type="match status" value="1"/>
</dbReference>
<organism evidence="3 4">
    <name type="scientific">Cyclostephanos tholiformis</name>
    <dbReference type="NCBI Taxonomy" id="382380"/>
    <lineage>
        <taxon>Eukaryota</taxon>
        <taxon>Sar</taxon>
        <taxon>Stramenopiles</taxon>
        <taxon>Ochrophyta</taxon>
        <taxon>Bacillariophyta</taxon>
        <taxon>Coscinodiscophyceae</taxon>
        <taxon>Thalassiosirophycidae</taxon>
        <taxon>Stephanodiscales</taxon>
        <taxon>Stephanodiscaceae</taxon>
        <taxon>Cyclostephanos</taxon>
    </lineage>
</organism>
<dbReference type="SMART" id="SM00220">
    <property type="entry name" value="S_TKc"/>
    <property type="match status" value="1"/>
</dbReference>
<feature type="domain" description="Protein kinase" evidence="2">
    <location>
        <begin position="285"/>
        <end position="620"/>
    </location>
</feature>
<feature type="region of interest" description="Disordered" evidence="1">
    <location>
        <begin position="1"/>
        <end position="28"/>
    </location>
</feature>
<gene>
    <name evidence="3" type="ORF">ACHAXA_006683</name>
</gene>
<reference evidence="3 4" key="1">
    <citation type="submission" date="2024-10" db="EMBL/GenBank/DDBJ databases">
        <title>Updated reference genomes for cyclostephanoid diatoms.</title>
        <authorList>
            <person name="Roberts W.R."/>
            <person name="Alverson A.J."/>
        </authorList>
    </citation>
    <scope>NUCLEOTIDE SEQUENCE [LARGE SCALE GENOMIC DNA]</scope>
    <source>
        <strain evidence="3 4">AJA228-03</strain>
    </source>
</reference>
<dbReference type="SUPFAM" id="SSF56112">
    <property type="entry name" value="Protein kinase-like (PK-like)"/>
    <property type="match status" value="1"/>
</dbReference>
<dbReference type="AlphaFoldDB" id="A0ABD3RIR5"/>
<dbReference type="InterPro" id="IPR001245">
    <property type="entry name" value="Ser-Thr/Tyr_kinase_cat_dom"/>
</dbReference>
<keyword evidence="4" id="KW-1185">Reference proteome</keyword>
<proteinExistence type="predicted"/>
<dbReference type="InterPro" id="IPR051681">
    <property type="entry name" value="Ser/Thr_Kinases-Pseudokinases"/>
</dbReference>
<dbReference type="Proteomes" id="UP001530377">
    <property type="component" value="Unassembled WGS sequence"/>
</dbReference>
<protein>
    <recommendedName>
        <fullName evidence="2">Protein kinase domain-containing protein</fullName>
    </recommendedName>
</protein>
<dbReference type="EMBL" id="JALLPB020000247">
    <property type="protein sequence ID" value="KAL3811611.1"/>
    <property type="molecule type" value="Genomic_DNA"/>
</dbReference>
<dbReference type="Pfam" id="PF07714">
    <property type="entry name" value="PK_Tyr_Ser-Thr"/>
    <property type="match status" value="1"/>
</dbReference>
<feature type="compositionally biased region" description="Low complexity" evidence="1">
    <location>
        <begin position="7"/>
        <end position="19"/>
    </location>
</feature>
<comment type="caution">
    <text evidence="3">The sequence shown here is derived from an EMBL/GenBank/DDBJ whole genome shotgun (WGS) entry which is preliminary data.</text>
</comment>
<dbReference type="InterPro" id="IPR011009">
    <property type="entry name" value="Kinase-like_dom_sf"/>
</dbReference>
<dbReference type="InterPro" id="IPR000719">
    <property type="entry name" value="Prot_kinase_dom"/>
</dbReference>
<evidence type="ECO:0000313" key="4">
    <source>
        <dbReference type="Proteomes" id="UP001530377"/>
    </source>
</evidence>
<name>A0ABD3RIR5_9STRA</name>